<dbReference type="InterPro" id="IPR033985">
    <property type="entry name" value="SusD-like_N"/>
</dbReference>
<protein>
    <submittedName>
        <fullName evidence="9">Starch-binding associating with outer membrane</fullName>
    </submittedName>
</protein>
<organism evidence="9 10">
    <name type="scientific">Fodinibius roseus</name>
    <dbReference type="NCBI Taxonomy" id="1194090"/>
    <lineage>
        <taxon>Bacteria</taxon>
        <taxon>Pseudomonadati</taxon>
        <taxon>Balneolota</taxon>
        <taxon>Balneolia</taxon>
        <taxon>Balneolales</taxon>
        <taxon>Balneolaceae</taxon>
        <taxon>Fodinibius</taxon>
    </lineage>
</organism>
<dbReference type="OrthoDB" id="5694214at2"/>
<keyword evidence="5" id="KW-0998">Cell outer membrane</keyword>
<feature type="signal peptide" evidence="6">
    <location>
        <begin position="1"/>
        <end position="20"/>
    </location>
</feature>
<evidence type="ECO:0000256" key="2">
    <source>
        <dbReference type="ARBA" id="ARBA00006275"/>
    </source>
</evidence>
<evidence type="ECO:0000313" key="9">
    <source>
        <dbReference type="EMBL" id="SHF48045.1"/>
    </source>
</evidence>
<dbReference type="STRING" id="1194090.SAMN05443144_10946"/>
<evidence type="ECO:0000256" key="3">
    <source>
        <dbReference type="ARBA" id="ARBA00022729"/>
    </source>
</evidence>
<evidence type="ECO:0000313" key="10">
    <source>
        <dbReference type="Proteomes" id="UP000184041"/>
    </source>
</evidence>
<dbReference type="GO" id="GO:0009279">
    <property type="term" value="C:cell outer membrane"/>
    <property type="evidence" value="ECO:0007669"/>
    <property type="project" value="UniProtKB-SubCell"/>
</dbReference>
<feature type="domain" description="RagB/SusD" evidence="7">
    <location>
        <begin position="301"/>
        <end position="600"/>
    </location>
</feature>
<dbReference type="EMBL" id="FQUS01000009">
    <property type="protein sequence ID" value="SHF48045.1"/>
    <property type="molecule type" value="Genomic_DNA"/>
</dbReference>
<evidence type="ECO:0000256" key="1">
    <source>
        <dbReference type="ARBA" id="ARBA00004442"/>
    </source>
</evidence>
<dbReference type="Gene3D" id="1.25.40.390">
    <property type="match status" value="1"/>
</dbReference>
<dbReference type="AlphaFoldDB" id="A0A1M5C033"/>
<feature type="chain" id="PRO_5009909188" evidence="6">
    <location>
        <begin position="21"/>
        <end position="600"/>
    </location>
</feature>
<comment type="subcellular location">
    <subcellularLocation>
        <location evidence="1">Cell outer membrane</location>
    </subcellularLocation>
</comment>
<dbReference type="Pfam" id="PF14322">
    <property type="entry name" value="SusD-like_3"/>
    <property type="match status" value="1"/>
</dbReference>
<reference evidence="9 10" key="1">
    <citation type="submission" date="2016-11" db="EMBL/GenBank/DDBJ databases">
        <authorList>
            <person name="Jaros S."/>
            <person name="Januszkiewicz K."/>
            <person name="Wedrychowicz H."/>
        </authorList>
    </citation>
    <scope>NUCLEOTIDE SEQUENCE [LARGE SCALE GENOMIC DNA]</scope>
    <source>
        <strain evidence="9 10">DSM 21986</strain>
    </source>
</reference>
<dbReference type="RefSeq" id="WP_073063058.1">
    <property type="nucleotide sequence ID" value="NZ_FQUS01000009.1"/>
</dbReference>
<accession>A0A1M5C033</accession>
<dbReference type="InterPro" id="IPR012944">
    <property type="entry name" value="SusD_RagB_dom"/>
</dbReference>
<sequence length="600" mass="68229">MKNLSYISTLFCLILVTATACDMQSVLDEEPVDQISEEAIWDDPALIEAYINDIYLGMGHGLYEVMLSSAADETHFTHGYGVPQIVESNVSPSDRGSFGSRDDYNHWDWEDLYFRIQQVNTLLAEIEDSAIEDQAVIDSYIGQAHFLRAYFYHNLLRIYGGVPILTEPASLNDEDLTPPRNSFAETVDFIVAEADSAAALLPPEQTGEDLGRASAAAALALKSRILLYAASDLAHENPGGVEVTGYTGGADQQQMWREAKEAARAVMDLGIYSLYLPEPENQEAAAQNYYQLFLTEAPENPETIMERYFLETRDDGHNPGLDNGPNGYYNWAGNTPVQNLVDDYQMEDGSEFDWNNPDHASDPYEDRDPRFEASILYDGAEWMERPDDASAAFDADGVIQTVMELDLGDATVAGVDTRGGPIEDWNGTYTGYYLKKFIRDDMHHGQNNKQEGSWIFFRYTEILLNYAEASIELGEYGDARRELNKIRTRAGMPTYTSIAGEELMEEYRNERRIEMAFEEQRYFDVRRWMIAPEVMDEDARRIYITADAEEQSDRSTYSNYEYEVRTVGPGSRSWDDKMYFQPIPFEEMNRNDELEQNPGY</sequence>
<dbReference type="CDD" id="cd08977">
    <property type="entry name" value="SusD"/>
    <property type="match status" value="1"/>
</dbReference>
<evidence type="ECO:0000256" key="4">
    <source>
        <dbReference type="ARBA" id="ARBA00023136"/>
    </source>
</evidence>
<evidence type="ECO:0000256" key="6">
    <source>
        <dbReference type="SAM" id="SignalP"/>
    </source>
</evidence>
<dbReference type="PROSITE" id="PS51257">
    <property type="entry name" value="PROKAR_LIPOPROTEIN"/>
    <property type="match status" value="1"/>
</dbReference>
<dbReference type="SUPFAM" id="SSF48452">
    <property type="entry name" value="TPR-like"/>
    <property type="match status" value="1"/>
</dbReference>
<feature type="domain" description="SusD-like N-terminal" evidence="8">
    <location>
        <begin position="28"/>
        <end position="227"/>
    </location>
</feature>
<proteinExistence type="inferred from homology"/>
<comment type="similarity">
    <text evidence="2">Belongs to the SusD family.</text>
</comment>
<keyword evidence="4" id="KW-0472">Membrane</keyword>
<dbReference type="Proteomes" id="UP000184041">
    <property type="component" value="Unassembled WGS sequence"/>
</dbReference>
<keyword evidence="3 6" id="KW-0732">Signal</keyword>
<keyword evidence="10" id="KW-1185">Reference proteome</keyword>
<dbReference type="Pfam" id="PF07980">
    <property type="entry name" value="SusD_RagB"/>
    <property type="match status" value="1"/>
</dbReference>
<evidence type="ECO:0000256" key="5">
    <source>
        <dbReference type="ARBA" id="ARBA00023237"/>
    </source>
</evidence>
<gene>
    <name evidence="9" type="ORF">SAMN05443144_10946</name>
</gene>
<evidence type="ECO:0000259" key="8">
    <source>
        <dbReference type="Pfam" id="PF14322"/>
    </source>
</evidence>
<name>A0A1M5C033_9BACT</name>
<dbReference type="InterPro" id="IPR011990">
    <property type="entry name" value="TPR-like_helical_dom_sf"/>
</dbReference>
<evidence type="ECO:0000259" key="7">
    <source>
        <dbReference type="Pfam" id="PF07980"/>
    </source>
</evidence>